<dbReference type="InterPro" id="IPR000182">
    <property type="entry name" value="GNAT_dom"/>
</dbReference>
<dbReference type="InterPro" id="IPR016181">
    <property type="entry name" value="Acyl_CoA_acyltransferase"/>
</dbReference>
<dbReference type="Proteomes" id="UP001527099">
    <property type="component" value="Unassembled WGS sequence"/>
</dbReference>
<feature type="domain" description="N-acetyltransferase" evidence="1">
    <location>
        <begin position="1"/>
        <end position="131"/>
    </location>
</feature>
<sequence length="160" mass="18115">MLIKEVDDELRGVIKHFRGTSTLVVSRGQVHHLDKLPGYVVMQDDEVKALISYNIVDKKCEIVSLDSNVENQGFGSSLIESVIEKARNTGCKSIWLITSNANIKAIRFYQKRGFDMRVVHHNAIDEARKIKPSIPLTSEDGIPIRHEIEFEKLLSSLVMI</sequence>
<keyword evidence="3" id="KW-1185">Reference proteome</keyword>
<organism evidence="2 3">
    <name type="scientific">Paenibacillus alginolyticus</name>
    <dbReference type="NCBI Taxonomy" id="59839"/>
    <lineage>
        <taxon>Bacteria</taxon>
        <taxon>Bacillati</taxon>
        <taxon>Bacillota</taxon>
        <taxon>Bacilli</taxon>
        <taxon>Bacillales</taxon>
        <taxon>Paenibacillaceae</taxon>
        <taxon>Paenibacillus</taxon>
    </lineage>
</organism>
<gene>
    <name evidence="2" type="ORF">M5X19_36925</name>
</gene>
<dbReference type="Pfam" id="PF00583">
    <property type="entry name" value="Acetyltransf_1"/>
    <property type="match status" value="1"/>
</dbReference>
<accession>A0ABT4GQ76</accession>
<evidence type="ECO:0000313" key="2">
    <source>
        <dbReference type="EMBL" id="MCY9698381.1"/>
    </source>
</evidence>
<dbReference type="SUPFAM" id="SSF55729">
    <property type="entry name" value="Acyl-CoA N-acyltransferases (Nat)"/>
    <property type="match status" value="1"/>
</dbReference>
<dbReference type="CDD" id="cd04301">
    <property type="entry name" value="NAT_SF"/>
    <property type="match status" value="1"/>
</dbReference>
<proteinExistence type="predicted"/>
<evidence type="ECO:0000259" key="1">
    <source>
        <dbReference type="PROSITE" id="PS51186"/>
    </source>
</evidence>
<comment type="caution">
    <text evidence="2">The sequence shown here is derived from an EMBL/GenBank/DDBJ whole genome shotgun (WGS) entry which is preliminary data.</text>
</comment>
<dbReference type="Gene3D" id="3.40.630.30">
    <property type="match status" value="1"/>
</dbReference>
<name>A0ABT4GQ76_9BACL</name>
<dbReference type="EMBL" id="JAMDMX010000247">
    <property type="protein sequence ID" value="MCY9698381.1"/>
    <property type="molecule type" value="Genomic_DNA"/>
</dbReference>
<dbReference type="RefSeq" id="WP_268618803.1">
    <property type="nucleotide sequence ID" value="NZ_JAMDMX010000247.1"/>
</dbReference>
<dbReference type="PROSITE" id="PS51186">
    <property type="entry name" value="GNAT"/>
    <property type="match status" value="1"/>
</dbReference>
<protein>
    <submittedName>
        <fullName evidence="2">GNAT family N-acetyltransferase</fullName>
    </submittedName>
</protein>
<evidence type="ECO:0000313" key="3">
    <source>
        <dbReference type="Proteomes" id="UP001527099"/>
    </source>
</evidence>
<reference evidence="2 3" key="1">
    <citation type="submission" date="2022-05" db="EMBL/GenBank/DDBJ databases">
        <title>Genome Sequencing of Bee-Associated Microbes.</title>
        <authorList>
            <person name="Dunlap C."/>
        </authorList>
    </citation>
    <scope>NUCLEOTIDE SEQUENCE [LARGE SCALE GENOMIC DNA]</scope>
    <source>
        <strain evidence="2 3">NRRL B-14421</strain>
    </source>
</reference>